<feature type="region of interest" description="Disordered" evidence="2">
    <location>
        <begin position="360"/>
        <end position="383"/>
    </location>
</feature>
<sequence>MLTNNQYPQLPVQSVVYQQQTQNNQKPLTQQFQSPVQMKVISGQPSMVYQQQAGQSQMYTQPNQMYTQQNQMYTQSNQMYTQQNQHVKTIQQHHMHHTHEYKIPQYQQPIVTPPQQAIISTPQQPIVTPPPPQQPEINEMYHVERELQVLSVEEVEEPWKKKCVELEIKIFDLQTELARYKNQGQEIKVTSNEEFQIRELEAKIKMMKDIEDGLRKEIESQQNEIDSWRQRYSKLQLEFQQLLQGGEEVRQLRDALAEKERQILKLENALNSSNMEMQNYMRLVQNKDQEIAQYKQMIRQLEQEMSEYQSTTEKLKYYSNEADIWKERFMKANQDFHTAQEQWMMAQAELDSLKKQKTITTTEKTTTVQQSNTRSSKTAGRQY</sequence>
<evidence type="ECO:0000256" key="2">
    <source>
        <dbReference type="SAM" id="MobiDB-lite"/>
    </source>
</evidence>
<name>A0A8S1QR78_9CILI</name>
<dbReference type="AlphaFoldDB" id="A0A8S1QR78"/>
<keyword evidence="1" id="KW-0175">Coiled coil</keyword>
<evidence type="ECO:0000313" key="4">
    <source>
        <dbReference type="Proteomes" id="UP000692954"/>
    </source>
</evidence>
<dbReference type="Proteomes" id="UP000692954">
    <property type="component" value="Unassembled WGS sequence"/>
</dbReference>
<proteinExistence type="predicted"/>
<feature type="coiled-coil region" evidence="1">
    <location>
        <begin position="163"/>
        <end position="314"/>
    </location>
</feature>
<protein>
    <submittedName>
        <fullName evidence="3">Uncharacterized protein</fullName>
    </submittedName>
</protein>
<feature type="compositionally biased region" description="Polar residues" evidence="2">
    <location>
        <begin position="368"/>
        <end position="383"/>
    </location>
</feature>
<comment type="caution">
    <text evidence="3">The sequence shown here is derived from an EMBL/GenBank/DDBJ whole genome shotgun (WGS) entry which is preliminary data.</text>
</comment>
<evidence type="ECO:0000256" key="1">
    <source>
        <dbReference type="SAM" id="Coils"/>
    </source>
</evidence>
<dbReference type="OrthoDB" id="309452at2759"/>
<keyword evidence="4" id="KW-1185">Reference proteome</keyword>
<gene>
    <name evidence="3" type="ORF">PSON_ATCC_30995.1.T1160017</name>
</gene>
<reference evidence="3" key="1">
    <citation type="submission" date="2021-01" db="EMBL/GenBank/DDBJ databases">
        <authorList>
            <consortium name="Genoscope - CEA"/>
            <person name="William W."/>
        </authorList>
    </citation>
    <scope>NUCLEOTIDE SEQUENCE</scope>
</reference>
<dbReference type="EMBL" id="CAJJDN010000116">
    <property type="protein sequence ID" value="CAD8118071.1"/>
    <property type="molecule type" value="Genomic_DNA"/>
</dbReference>
<organism evidence="3 4">
    <name type="scientific">Paramecium sonneborni</name>
    <dbReference type="NCBI Taxonomy" id="65129"/>
    <lineage>
        <taxon>Eukaryota</taxon>
        <taxon>Sar</taxon>
        <taxon>Alveolata</taxon>
        <taxon>Ciliophora</taxon>
        <taxon>Intramacronucleata</taxon>
        <taxon>Oligohymenophorea</taxon>
        <taxon>Peniculida</taxon>
        <taxon>Parameciidae</taxon>
        <taxon>Paramecium</taxon>
    </lineage>
</organism>
<evidence type="ECO:0000313" key="3">
    <source>
        <dbReference type="EMBL" id="CAD8118071.1"/>
    </source>
</evidence>
<accession>A0A8S1QR78</accession>